<dbReference type="EMBL" id="CM018046">
    <property type="protein sequence ID" value="KAA8525805.1"/>
    <property type="molecule type" value="Genomic_DNA"/>
</dbReference>
<proteinExistence type="predicted"/>
<dbReference type="OrthoDB" id="10263032at2759"/>
<accession>A0A5J5A3Z2</accession>
<evidence type="ECO:0000313" key="2">
    <source>
        <dbReference type="Proteomes" id="UP000325577"/>
    </source>
</evidence>
<evidence type="ECO:0000313" key="1">
    <source>
        <dbReference type="EMBL" id="KAA8525805.1"/>
    </source>
</evidence>
<keyword evidence="2" id="KW-1185">Reference proteome</keyword>
<gene>
    <name evidence="1" type="ORF">F0562_007660</name>
</gene>
<dbReference type="AlphaFoldDB" id="A0A5J5A3Z2"/>
<dbReference type="Proteomes" id="UP000325577">
    <property type="component" value="Linkage Group LG3"/>
</dbReference>
<organism evidence="1 2">
    <name type="scientific">Nyssa sinensis</name>
    <dbReference type="NCBI Taxonomy" id="561372"/>
    <lineage>
        <taxon>Eukaryota</taxon>
        <taxon>Viridiplantae</taxon>
        <taxon>Streptophyta</taxon>
        <taxon>Embryophyta</taxon>
        <taxon>Tracheophyta</taxon>
        <taxon>Spermatophyta</taxon>
        <taxon>Magnoliopsida</taxon>
        <taxon>eudicotyledons</taxon>
        <taxon>Gunneridae</taxon>
        <taxon>Pentapetalae</taxon>
        <taxon>asterids</taxon>
        <taxon>Cornales</taxon>
        <taxon>Nyssaceae</taxon>
        <taxon>Nyssa</taxon>
    </lineage>
</organism>
<sequence>MYLDFLPLIQADILWKLILELDQSIRSTCGYPGRQICWILFFPLITQKLIKSTSLSEHVKALYRR</sequence>
<name>A0A5J5A3Z2_9ASTE</name>
<reference evidence="1 2" key="1">
    <citation type="submission" date="2019-09" db="EMBL/GenBank/DDBJ databases">
        <title>A chromosome-level genome assembly of the Chinese tupelo Nyssa sinensis.</title>
        <authorList>
            <person name="Yang X."/>
            <person name="Kang M."/>
            <person name="Yang Y."/>
            <person name="Xiong H."/>
            <person name="Wang M."/>
            <person name="Zhang Z."/>
            <person name="Wang Z."/>
            <person name="Wu H."/>
            <person name="Ma T."/>
            <person name="Liu J."/>
            <person name="Xi Z."/>
        </authorList>
    </citation>
    <scope>NUCLEOTIDE SEQUENCE [LARGE SCALE GENOMIC DNA]</scope>
    <source>
        <strain evidence="1">J267</strain>
        <tissue evidence="1">Leaf</tissue>
    </source>
</reference>
<protein>
    <submittedName>
        <fullName evidence="1">Uncharacterized protein</fullName>
    </submittedName>
</protein>